<dbReference type="GO" id="GO:0032259">
    <property type="term" value="P:methylation"/>
    <property type="evidence" value="ECO:0007669"/>
    <property type="project" value="UniProtKB-KW"/>
</dbReference>
<keyword evidence="2" id="KW-0489">Methyltransferase</keyword>
<name>A6GHR6_9BACT</name>
<evidence type="ECO:0000256" key="2">
    <source>
        <dbReference type="ARBA" id="ARBA00022603"/>
    </source>
</evidence>
<comment type="pathway">
    <text evidence="4">Phospholipid metabolism.</text>
</comment>
<dbReference type="EMBL" id="ABCS01000123">
    <property type="protein sequence ID" value="EDM74608.1"/>
    <property type="molecule type" value="Genomic_DNA"/>
</dbReference>
<dbReference type="PANTHER" id="PTHR44307">
    <property type="entry name" value="PHOSPHOETHANOLAMINE METHYLTRANSFERASE"/>
    <property type="match status" value="1"/>
</dbReference>
<evidence type="ECO:0000256" key="3">
    <source>
        <dbReference type="ARBA" id="ARBA00022679"/>
    </source>
</evidence>
<dbReference type="InterPro" id="IPR029063">
    <property type="entry name" value="SAM-dependent_MTases_sf"/>
</dbReference>
<evidence type="ECO:0000313" key="7">
    <source>
        <dbReference type="Proteomes" id="UP000005801"/>
    </source>
</evidence>
<dbReference type="eggNOG" id="COG2226">
    <property type="taxonomic scope" value="Bacteria"/>
</dbReference>
<dbReference type="OrthoDB" id="9789575at2"/>
<dbReference type="Proteomes" id="UP000005801">
    <property type="component" value="Unassembled WGS sequence"/>
</dbReference>
<gene>
    <name evidence="6" type="ORF">PPSIR1_17260</name>
</gene>
<comment type="caution">
    <text evidence="6">The sequence shown here is derived from an EMBL/GenBank/DDBJ whole genome shotgun (WGS) entry which is preliminary data.</text>
</comment>
<sequence length="280" mass="31291">MLFSKDPADYYEFIGRDIVLGMDAGREDDPTWLNLGYWEQARTYPEAAAALATLLGEQAQLNRQDRVLDVGFGFGDQDFLWLERYAVEHITGVNISPMHVEQAQARAAREGLGGRLDFRLGSATELAFEAASFSKVTALESAFHFDTRVQFFAEAFRVLRPGGTLSIADCLPWPGDVEGFDWKTRMVLRRCCVPLVNMYDRDEYCRHLEAAGFVNVEARSIREYVFPGCAKYRALRLAGDSLRDATIELSEAEIASCLGLEGFQAMGLSDYALIRADKPG</sequence>
<evidence type="ECO:0000256" key="1">
    <source>
        <dbReference type="ARBA" id="ARBA00005189"/>
    </source>
</evidence>
<dbReference type="SUPFAM" id="SSF53335">
    <property type="entry name" value="S-adenosyl-L-methionine-dependent methyltransferases"/>
    <property type="match status" value="1"/>
</dbReference>
<dbReference type="Gene3D" id="3.40.50.150">
    <property type="entry name" value="Vaccinia Virus protein VP39"/>
    <property type="match status" value="1"/>
</dbReference>
<keyword evidence="7" id="KW-1185">Reference proteome</keyword>
<feature type="domain" description="Methyltransferase type 11" evidence="5">
    <location>
        <begin position="68"/>
        <end position="166"/>
    </location>
</feature>
<keyword evidence="3 6" id="KW-0808">Transferase</keyword>
<dbReference type="STRING" id="391625.PPSIR1_17260"/>
<dbReference type="GO" id="GO:0008757">
    <property type="term" value="F:S-adenosylmethionine-dependent methyltransferase activity"/>
    <property type="evidence" value="ECO:0007669"/>
    <property type="project" value="InterPro"/>
</dbReference>
<evidence type="ECO:0000256" key="4">
    <source>
        <dbReference type="ARBA" id="ARBA00025707"/>
    </source>
</evidence>
<dbReference type="PANTHER" id="PTHR44307:SF2">
    <property type="entry name" value="PHOSPHOETHANOLAMINE METHYLTRANSFERASE ISOFORM X1"/>
    <property type="match status" value="1"/>
</dbReference>
<evidence type="ECO:0000259" key="5">
    <source>
        <dbReference type="Pfam" id="PF08241"/>
    </source>
</evidence>
<dbReference type="InterPro" id="IPR013216">
    <property type="entry name" value="Methyltransf_11"/>
</dbReference>
<dbReference type="CDD" id="cd02440">
    <property type="entry name" value="AdoMet_MTases"/>
    <property type="match status" value="1"/>
</dbReference>
<protein>
    <submittedName>
        <fullName evidence="6">Methlytransferase, putative</fullName>
    </submittedName>
</protein>
<evidence type="ECO:0000313" key="6">
    <source>
        <dbReference type="EMBL" id="EDM74608.1"/>
    </source>
</evidence>
<reference evidence="6 7" key="1">
    <citation type="submission" date="2007-06" db="EMBL/GenBank/DDBJ databases">
        <authorList>
            <person name="Shimkets L."/>
            <person name="Ferriera S."/>
            <person name="Johnson J."/>
            <person name="Kravitz S."/>
            <person name="Beeson K."/>
            <person name="Sutton G."/>
            <person name="Rogers Y.-H."/>
            <person name="Friedman R."/>
            <person name="Frazier M."/>
            <person name="Venter J.C."/>
        </authorList>
    </citation>
    <scope>NUCLEOTIDE SEQUENCE [LARGE SCALE GENOMIC DNA]</scope>
    <source>
        <strain evidence="6 7">SIR-1</strain>
    </source>
</reference>
<dbReference type="Pfam" id="PF08241">
    <property type="entry name" value="Methyltransf_11"/>
    <property type="match status" value="1"/>
</dbReference>
<accession>A6GHR6</accession>
<comment type="pathway">
    <text evidence="1">Lipid metabolism.</text>
</comment>
<dbReference type="AlphaFoldDB" id="A6GHR6"/>
<dbReference type="RefSeq" id="WP_006976252.1">
    <property type="nucleotide sequence ID" value="NZ_ABCS01000123.1"/>
</dbReference>
<proteinExistence type="predicted"/>
<organism evidence="6 7">
    <name type="scientific">Plesiocystis pacifica SIR-1</name>
    <dbReference type="NCBI Taxonomy" id="391625"/>
    <lineage>
        <taxon>Bacteria</taxon>
        <taxon>Pseudomonadati</taxon>
        <taxon>Myxococcota</taxon>
        <taxon>Polyangia</taxon>
        <taxon>Nannocystales</taxon>
        <taxon>Nannocystaceae</taxon>
        <taxon>Plesiocystis</taxon>
    </lineage>
</organism>